<keyword evidence="7" id="KW-0198">Cysteine biosynthesis</keyword>
<gene>
    <name evidence="12" type="ORF">A2625_06840</name>
</gene>
<feature type="binding site" evidence="9">
    <location>
        <position position="269"/>
    </location>
    <ligand>
        <name>pyridoxal 5'-phosphate</name>
        <dbReference type="ChEBI" id="CHEBI:597326"/>
    </ligand>
</feature>
<evidence type="ECO:0000259" key="11">
    <source>
        <dbReference type="Pfam" id="PF00291"/>
    </source>
</evidence>
<dbReference type="CDD" id="cd01561">
    <property type="entry name" value="CBS_like"/>
    <property type="match status" value="1"/>
</dbReference>
<evidence type="ECO:0000256" key="5">
    <source>
        <dbReference type="ARBA" id="ARBA00022679"/>
    </source>
</evidence>
<keyword evidence="4" id="KW-0028">Amino-acid biosynthesis</keyword>
<evidence type="ECO:0000256" key="9">
    <source>
        <dbReference type="PIRSR" id="PIRSR605856-50"/>
    </source>
</evidence>
<feature type="binding site" evidence="9">
    <location>
        <position position="78"/>
    </location>
    <ligand>
        <name>pyridoxal 5'-phosphate</name>
        <dbReference type="ChEBI" id="CHEBI:597326"/>
    </ligand>
</feature>
<sequence length="310" mass="32826">MGGGEEVKNNVSEIIENTPIVKLNRVVEGGMAEIYAKLEMFNPGGSVKDRICKAMILDAEQKGLLKPGGTIVEPTSGNTGIGLAMIGAVRGYKVILTMPETMSLERIYILKSFGAEVVLTSGMEGMADSIKKAEEIARKKKAFMPHQFENPANPEVHRQTTGPEILEALGERIDAFVATVGTGGTITGVGEVLKAKNPAVKIVAVEPAGSPVLSGGKPGPHKIQGIGPGFVPKILNRGIIDEIIKVNDNEAFQMAKRLAKEEGLFVGISAGAAAFAALKVAKTLGGGKMIVTIFPDTGERYFSMEQYFEG</sequence>
<evidence type="ECO:0000256" key="8">
    <source>
        <dbReference type="ARBA" id="ARBA00047931"/>
    </source>
</evidence>
<dbReference type="GO" id="GO:0004124">
    <property type="term" value="F:cysteine synthase activity"/>
    <property type="evidence" value="ECO:0007669"/>
    <property type="project" value="UniProtKB-EC"/>
</dbReference>
<dbReference type="InterPro" id="IPR050214">
    <property type="entry name" value="Cys_Synth/Cystath_Beta-Synth"/>
</dbReference>
<keyword evidence="6 9" id="KW-0663">Pyridoxal phosphate</keyword>
<dbReference type="GO" id="GO:0006535">
    <property type="term" value="P:cysteine biosynthetic process from serine"/>
    <property type="evidence" value="ECO:0007669"/>
    <property type="project" value="InterPro"/>
</dbReference>
<comment type="cofactor">
    <cofactor evidence="1 9">
        <name>pyridoxal 5'-phosphate</name>
        <dbReference type="ChEBI" id="CHEBI:597326"/>
    </cofactor>
</comment>
<organism evidence="12 13">
    <name type="scientific">candidate division WOR-1 bacterium RIFCSPHIGHO2_01_FULL_53_15</name>
    <dbReference type="NCBI Taxonomy" id="1802564"/>
    <lineage>
        <taxon>Bacteria</taxon>
        <taxon>Bacillati</taxon>
        <taxon>Saganbacteria</taxon>
    </lineage>
</organism>
<comment type="similarity">
    <text evidence="2">Belongs to the cysteine synthase/cystathionine beta-synthase family.</text>
</comment>
<dbReference type="Gene3D" id="3.40.50.1100">
    <property type="match status" value="2"/>
</dbReference>
<feature type="binding site" evidence="9">
    <location>
        <begin position="181"/>
        <end position="185"/>
    </location>
    <ligand>
        <name>pyridoxal 5'-phosphate</name>
        <dbReference type="ChEBI" id="CHEBI:597326"/>
    </ligand>
</feature>
<dbReference type="InterPro" id="IPR036052">
    <property type="entry name" value="TrpB-like_PALP_sf"/>
</dbReference>
<name>A0A1F4Q529_UNCSA</name>
<protein>
    <recommendedName>
        <fullName evidence="3">cysteine synthase</fullName>
        <ecNumber evidence="3">2.5.1.47</ecNumber>
    </recommendedName>
</protein>
<dbReference type="InterPro" id="IPR001926">
    <property type="entry name" value="TrpB-like_PALP"/>
</dbReference>
<dbReference type="SUPFAM" id="SSF53686">
    <property type="entry name" value="Tryptophan synthase beta subunit-like PLP-dependent enzymes"/>
    <property type="match status" value="1"/>
</dbReference>
<evidence type="ECO:0000313" key="12">
    <source>
        <dbReference type="EMBL" id="OGB90997.1"/>
    </source>
</evidence>
<evidence type="ECO:0000313" key="13">
    <source>
        <dbReference type="Proteomes" id="UP000178724"/>
    </source>
</evidence>
<dbReference type="InterPro" id="IPR005856">
    <property type="entry name" value="Cys_synth"/>
</dbReference>
<dbReference type="EMBL" id="METM01000002">
    <property type="protein sequence ID" value="OGB90997.1"/>
    <property type="molecule type" value="Genomic_DNA"/>
</dbReference>
<evidence type="ECO:0000256" key="6">
    <source>
        <dbReference type="ARBA" id="ARBA00022898"/>
    </source>
</evidence>
<reference evidence="12 13" key="1">
    <citation type="journal article" date="2016" name="Nat. Commun.">
        <title>Thousands of microbial genomes shed light on interconnected biogeochemical processes in an aquifer system.</title>
        <authorList>
            <person name="Anantharaman K."/>
            <person name="Brown C.T."/>
            <person name="Hug L.A."/>
            <person name="Sharon I."/>
            <person name="Castelle C.J."/>
            <person name="Probst A.J."/>
            <person name="Thomas B.C."/>
            <person name="Singh A."/>
            <person name="Wilkins M.J."/>
            <person name="Karaoz U."/>
            <person name="Brodie E.L."/>
            <person name="Williams K.H."/>
            <person name="Hubbard S.S."/>
            <person name="Banfield J.F."/>
        </authorList>
    </citation>
    <scope>NUCLEOTIDE SEQUENCE [LARGE SCALE GENOMIC DNA]</scope>
</reference>
<dbReference type="PANTHER" id="PTHR10314">
    <property type="entry name" value="CYSTATHIONINE BETA-SYNTHASE"/>
    <property type="match status" value="1"/>
</dbReference>
<evidence type="ECO:0000256" key="7">
    <source>
        <dbReference type="ARBA" id="ARBA00023192"/>
    </source>
</evidence>
<dbReference type="AlphaFoldDB" id="A0A1F4Q529"/>
<proteinExistence type="inferred from homology"/>
<comment type="catalytic activity">
    <reaction evidence="8">
        <text>O-acetyl-L-serine + hydrogen sulfide = L-cysteine + acetate</text>
        <dbReference type="Rhea" id="RHEA:14829"/>
        <dbReference type="ChEBI" id="CHEBI:29919"/>
        <dbReference type="ChEBI" id="CHEBI:30089"/>
        <dbReference type="ChEBI" id="CHEBI:35235"/>
        <dbReference type="ChEBI" id="CHEBI:58340"/>
        <dbReference type="EC" id="2.5.1.47"/>
    </reaction>
</comment>
<evidence type="ECO:0000256" key="10">
    <source>
        <dbReference type="PIRSR" id="PIRSR605856-51"/>
    </source>
</evidence>
<dbReference type="NCBIfam" id="TIGR01139">
    <property type="entry name" value="cysK"/>
    <property type="match status" value="1"/>
</dbReference>
<dbReference type="Pfam" id="PF00291">
    <property type="entry name" value="PALP"/>
    <property type="match status" value="1"/>
</dbReference>
<evidence type="ECO:0000256" key="3">
    <source>
        <dbReference type="ARBA" id="ARBA00012681"/>
    </source>
</evidence>
<evidence type="ECO:0000256" key="2">
    <source>
        <dbReference type="ARBA" id="ARBA00007103"/>
    </source>
</evidence>
<evidence type="ECO:0000256" key="4">
    <source>
        <dbReference type="ARBA" id="ARBA00022605"/>
    </source>
</evidence>
<dbReference type="NCBIfam" id="TIGR01136">
    <property type="entry name" value="cysKM"/>
    <property type="match status" value="1"/>
</dbReference>
<evidence type="ECO:0000256" key="1">
    <source>
        <dbReference type="ARBA" id="ARBA00001933"/>
    </source>
</evidence>
<feature type="modified residue" description="N6-(pyridoxal phosphate)lysine" evidence="10">
    <location>
        <position position="48"/>
    </location>
</feature>
<keyword evidence="5" id="KW-0808">Transferase</keyword>
<comment type="caution">
    <text evidence="12">The sequence shown here is derived from an EMBL/GenBank/DDBJ whole genome shotgun (WGS) entry which is preliminary data.</text>
</comment>
<dbReference type="Proteomes" id="UP000178724">
    <property type="component" value="Unassembled WGS sequence"/>
</dbReference>
<dbReference type="EC" id="2.5.1.47" evidence="3"/>
<dbReference type="FunFam" id="3.40.50.1100:FF:000006">
    <property type="entry name" value="Cysteine synthase"/>
    <property type="match status" value="1"/>
</dbReference>
<feature type="domain" description="Tryptophan synthase beta chain-like PALP" evidence="11">
    <location>
        <begin position="12"/>
        <end position="296"/>
    </location>
</feature>
<accession>A0A1F4Q529</accession>
<dbReference type="InterPro" id="IPR005859">
    <property type="entry name" value="CysK"/>
</dbReference>